<dbReference type="InterPro" id="IPR015424">
    <property type="entry name" value="PyrdxlP-dep_Trfase"/>
</dbReference>
<name>A0A7Y0HGR0_9PROT</name>
<dbReference type="RefSeq" id="WP_169626296.1">
    <property type="nucleotide sequence ID" value="NZ_JABBNT010000004.1"/>
</dbReference>
<comment type="similarity">
    <text evidence="2 6">Belongs to the class-III pyridoxal-phosphate-dependent aminotransferase family.</text>
</comment>
<sequence length="460" mass="50345">MTEPLRNLDIEELVRLDTAHHLHPFTDYKALAAEGGSRIITRAEGVYLYDGHNNKIIDGMAGLWCVNVGYGRDDLAELAMQQMKVLPYYNTFFKTATAPSIELAAKVASKLPANFNHVFFANSGSEANDTQLRMVHHYWQCAGQPEKRFVISRENAYHGSTVAGASLGGMGPMHKQGGKLIPTIHHVMQPYWYKLGGDMTPEEFGLAAAKSLEDKILELGPENVGAFIGEPIQGAGGVIIPPSTYWPEINRICKKYDILLICDEVICGFGRTGNWFGLETFGIEPDLITMAKGLSSGYLPIAATGVSDRVANTIIENGGEFYHGYTYSGHPVACAVALRNIEIMEEEKLVENTRDVAGPHLAKRLAELADHPLVGEVRSVGLIGAIELVKDKKTRERFDPLGKVGTMCRDHFFKRNAIMRACGDTMVLSPPLVITPAEIDALIDVAKECIDATAKDIGVM</sequence>
<dbReference type="CDD" id="cd00610">
    <property type="entry name" value="OAT_like"/>
    <property type="match status" value="1"/>
</dbReference>
<keyword evidence="5 6" id="KW-0663">Pyridoxal phosphate</keyword>
<organism evidence="7 8">
    <name type="scientific">Pacificispira spongiicola</name>
    <dbReference type="NCBI Taxonomy" id="2729598"/>
    <lineage>
        <taxon>Bacteria</taxon>
        <taxon>Pseudomonadati</taxon>
        <taxon>Pseudomonadota</taxon>
        <taxon>Alphaproteobacteria</taxon>
        <taxon>Rhodospirillales</taxon>
        <taxon>Rhodospirillaceae</taxon>
        <taxon>Pacificispira</taxon>
    </lineage>
</organism>
<reference evidence="7 8" key="1">
    <citation type="submission" date="2020-04" db="EMBL/GenBank/DDBJ databases">
        <title>Rhodospirillaceae bacterium KN72 isolated from deep sea.</title>
        <authorList>
            <person name="Zhang D.-C."/>
        </authorList>
    </citation>
    <scope>NUCLEOTIDE SEQUENCE [LARGE SCALE GENOMIC DNA]</scope>
    <source>
        <strain evidence="7 8">KN72</strain>
    </source>
</reference>
<dbReference type="GO" id="GO:0008483">
    <property type="term" value="F:transaminase activity"/>
    <property type="evidence" value="ECO:0007669"/>
    <property type="project" value="UniProtKB-KW"/>
</dbReference>
<evidence type="ECO:0000256" key="1">
    <source>
        <dbReference type="ARBA" id="ARBA00001933"/>
    </source>
</evidence>
<dbReference type="InterPro" id="IPR015422">
    <property type="entry name" value="PyrdxlP-dep_Trfase_small"/>
</dbReference>
<keyword evidence="8" id="KW-1185">Reference proteome</keyword>
<comment type="caution">
    <text evidence="7">The sequence shown here is derived from an EMBL/GenBank/DDBJ whole genome shotgun (WGS) entry which is preliminary data.</text>
</comment>
<comment type="cofactor">
    <cofactor evidence="1">
        <name>pyridoxal 5'-phosphate</name>
        <dbReference type="ChEBI" id="CHEBI:597326"/>
    </cofactor>
</comment>
<evidence type="ECO:0000256" key="5">
    <source>
        <dbReference type="ARBA" id="ARBA00022898"/>
    </source>
</evidence>
<dbReference type="Gene3D" id="3.40.640.10">
    <property type="entry name" value="Type I PLP-dependent aspartate aminotransferase-like (Major domain)"/>
    <property type="match status" value="1"/>
</dbReference>
<dbReference type="NCBIfam" id="NF004767">
    <property type="entry name" value="PRK06105.1"/>
    <property type="match status" value="1"/>
</dbReference>
<dbReference type="PANTHER" id="PTHR43094">
    <property type="entry name" value="AMINOTRANSFERASE"/>
    <property type="match status" value="1"/>
</dbReference>
<dbReference type="PANTHER" id="PTHR43094:SF1">
    <property type="entry name" value="AMINOTRANSFERASE CLASS-III"/>
    <property type="match status" value="1"/>
</dbReference>
<accession>A0A7Y0HGR0</accession>
<dbReference type="GO" id="GO:0005829">
    <property type="term" value="C:cytosol"/>
    <property type="evidence" value="ECO:0007669"/>
    <property type="project" value="TreeGrafter"/>
</dbReference>
<dbReference type="EMBL" id="JABBNT010000004">
    <property type="protein sequence ID" value="NMM45923.1"/>
    <property type="molecule type" value="Genomic_DNA"/>
</dbReference>
<keyword evidence="3 7" id="KW-0032">Aminotransferase</keyword>
<evidence type="ECO:0000256" key="3">
    <source>
        <dbReference type="ARBA" id="ARBA00022576"/>
    </source>
</evidence>
<evidence type="ECO:0000256" key="6">
    <source>
        <dbReference type="RuleBase" id="RU003560"/>
    </source>
</evidence>
<dbReference type="PROSITE" id="PS00600">
    <property type="entry name" value="AA_TRANSFER_CLASS_3"/>
    <property type="match status" value="1"/>
</dbReference>
<keyword evidence="4 7" id="KW-0808">Transferase</keyword>
<evidence type="ECO:0000256" key="2">
    <source>
        <dbReference type="ARBA" id="ARBA00008954"/>
    </source>
</evidence>
<dbReference type="InterPro" id="IPR005814">
    <property type="entry name" value="Aminotrans_3"/>
</dbReference>
<dbReference type="PIRSF" id="PIRSF000521">
    <property type="entry name" value="Transaminase_4ab_Lys_Orn"/>
    <property type="match status" value="1"/>
</dbReference>
<dbReference type="AlphaFoldDB" id="A0A7Y0HGR0"/>
<dbReference type="InterPro" id="IPR049704">
    <property type="entry name" value="Aminotrans_3_PPA_site"/>
</dbReference>
<evidence type="ECO:0000313" key="7">
    <source>
        <dbReference type="EMBL" id="NMM45923.1"/>
    </source>
</evidence>
<dbReference type="InterPro" id="IPR015421">
    <property type="entry name" value="PyrdxlP-dep_Trfase_major"/>
</dbReference>
<dbReference type="GO" id="GO:0030170">
    <property type="term" value="F:pyridoxal phosphate binding"/>
    <property type="evidence" value="ECO:0007669"/>
    <property type="project" value="InterPro"/>
</dbReference>
<evidence type="ECO:0000313" key="8">
    <source>
        <dbReference type="Proteomes" id="UP000539372"/>
    </source>
</evidence>
<dbReference type="Proteomes" id="UP000539372">
    <property type="component" value="Unassembled WGS sequence"/>
</dbReference>
<dbReference type="NCBIfam" id="NF005682">
    <property type="entry name" value="PRK07480.1"/>
    <property type="match status" value="1"/>
</dbReference>
<evidence type="ECO:0000256" key="4">
    <source>
        <dbReference type="ARBA" id="ARBA00022679"/>
    </source>
</evidence>
<proteinExistence type="inferred from homology"/>
<dbReference type="FunFam" id="3.40.640.10:FF:000014">
    <property type="entry name" value="Adenosylmethionine-8-amino-7-oxononanoate aminotransferase, probable"/>
    <property type="match status" value="1"/>
</dbReference>
<dbReference type="SUPFAM" id="SSF53383">
    <property type="entry name" value="PLP-dependent transferases"/>
    <property type="match status" value="1"/>
</dbReference>
<protein>
    <submittedName>
        <fullName evidence="7">Aspartate aminotransferase family protein</fullName>
    </submittedName>
</protein>
<dbReference type="Gene3D" id="3.90.1150.10">
    <property type="entry name" value="Aspartate Aminotransferase, domain 1"/>
    <property type="match status" value="1"/>
</dbReference>
<gene>
    <name evidence="7" type="ORF">HH303_15605</name>
</gene>
<dbReference type="Pfam" id="PF00202">
    <property type="entry name" value="Aminotran_3"/>
    <property type="match status" value="1"/>
</dbReference>